<comment type="caution">
    <text evidence="2">The sequence shown here is derived from an EMBL/GenBank/DDBJ whole genome shotgun (WGS) entry which is preliminary data.</text>
</comment>
<reference evidence="2 3" key="1">
    <citation type="submission" date="2024-05" db="EMBL/GenBank/DDBJ databases">
        <title>Genetic variation in Jamaican populations of the coffee berry borer (Hypothenemus hampei).</title>
        <authorList>
            <person name="Errbii M."/>
            <person name="Myrie A."/>
        </authorList>
    </citation>
    <scope>NUCLEOTIDE SEQUENCE [LARGE SCALE GENOMIC DNA]</scope>
    <source>
        <strain evidence="2">JA-Hopewell-2020-01-JO</strain>
        <tissue evidence="2">Whole body</tissue>
    </source>
</reference>
<feature type="region of interest" description="Disordered" evidence="1">
    <location>
        <begin position="79"/>
        <end position="105"/>
    </location>
</feature>
<gene>
    <name evidence="2" type="ORF">ABEB36_014892</name>
</gene>
<accession>A0ABD1E3X4</accession>
<protein>
    <submittedName>
        <fullName evidence="2">Uncharacterized protein</fullName>
    </submittedName>
</protein>
<evidence type="ECO:0000256" key="1">
    <source>
        <dbReference type="SAM" id="MobiDB-lite"/>
    </source>
</evidence>
<organism evidence="2 3">
    <name type="scientific">Hypothenemus hampei</name>
    <name type="common">Coffee berry borer</name>
    <dbReference type="NCBI Taxonomy" id="57062"/>
    <lineage>
        <taxon>Eukaryota</taxon>
        <taxon>Metazoa</taxon>
        <taxon>Ecdysozoa</taxon>
        <taxon>Arthropoda</taxon>
        <taxon>Hexapoda</taxon>
        <taxon>Insecta</taxon>
        <taxon>Pterygota</taxon>
        <taxon>Neoptera</taxon>
        <taxon>Endopterygota</taxon>
        <taxon>Coleoptera</taxon>
        <taxon>Polyphaga</taxon>
        <taxon>Cucujiformia</taxon>
        <taxon>Curculionidae</taxon>
        <taxon>Scolytinae</taxon>
        <taxon>Hypothenemus</taxon>
    </lineage>
</organism>
<evidence type="ECO:0000313" key="2">
    <source>
        <dbReference type="EMBL" id="KAL1488419.1"/>
    </source>
</evidence>
<dbReference type="EMBL" id="JBDJPC010000014">
    <property type="protein sequence ID" value="KAL1488419.1"/>
    <property type="molecule type" value="Genomic_DNA"/>
</dbReference>
<feature type="compositionally biased region" description="Basic and acidic residues" evidence="1">
    <location>
        <begin position="95"/>
        <end position="105"/>
    </location>
</feature>
<name>A0ABD1E3X4_HYPHA</name>
<sequence>MTSIHQIPFCSKNLPLLYRSKDSASHDIILITQVQQTDQSNQFHNRVMTAVLTANPYYQELKPKNVFTPKRLTTTIKRKVFPTKDEGSKKRKKLERKDNKSENEIDHDIHPYLRTLWFLTYDK</sequence>
<dbReference type="AlphaFoldDB" id="A0ABD1E3X4"/>
<keyword evidence="3" id="KW-1185">Reference proteome</keyword>
<evidence type="ECO:0000313" key="3">
    <source>
        <dbReference type="Proteomes" id="UP001566132"/>
    </source>
</evidence>
<proteinExistence type="predicted"/>
<dbReference type="Proteomes" id="UP001566132">
    <property type="component" value="Unassembled WGS sequence"/>
</dbReference>